<gene>
    <name evidence="3" type="ORF">Q9312_11870</name>
</gene>
<feature type="transmembrane region" description="Helical" evidence="1">
    <location>
        <begin position="61"/>
        <end position="85"/>
    </location>
</feature>
<feature type="transmembrane region" description="Helical" evidence="1">
    <location>
        <begin position="179"/>
        <end position="198"/>
    </location>
</feature>
<feature type="transmembrane region" description="Helical" evidence="1">
    <location>
        <begin position="210"/>
        <end position="229"/>
    </location>
</feature>
<dbReference type="KEGG" id="plei:Q9312_11870"/>
<dbReference type="GO" id="GO:0004175">
    <property type="term" value="F:endopeptidase activity"/>
    <property type="evidence" value="ECO:0007669"/>
    <property type="project" value="UniProtKB-ARBA"/>
</dbReference>
<dbReference type="PANTHER" id="PTHR39430:SF1">
    <property type="entry name" value="PROTEASE"/>
    <property type="match status" value="1"/>
</dbReference>
<keyword evidence="1" id="KW-0812">Transmembrane</keyword>
<feature type="transmembrane region" description="Helical" evidence="1">
    <location>
        <begin position="236"/>
        <end position="259"/>
    </location>
</feature>
<keyword evidence="1" id="KW-1133">Transmembrane helix</keyword>
<feature type="domain" description="CAAX prenyl protease 2/Lysostaphin resistance protein A-like" evidence="2">
    <location>
        <begin position="148"/>
        <end position="239"/>
    </location>
</feature>
<keyword evidence="1" id="KW-0472">Membrane</keyword>
<dbReference type="AlphaFoldDB" id="A0AA51X6B4"/>
<evidence type="ECO:0000259" key="2">
    <source>
        <dbReference type="Pfam" id="PF02517"/>
    </source>
</evidence>
<dbReference type="EMBL" id="CP133548">
    <property type="protein sequence ID" value="WMS85915.1"/>
    <property type="molecule type" value="Genomic_DNA"/>
</dbReference>
<keyword evidence="4" id="KW-1185">Reference proteome</keyword>
<dbReference type="PANTHER" id="PTHR39430">
    <property type="entry name" value="MEMBRANE-ASSOCIATED PROTEASE-RELATED"/>
    <property type="match status" value="1"/>
</dbReference>
<evidence type="ECO:0000313" key="4">
    <source>
        <dbReference type="Proteomes" id="UP001239782"/>
    </source>
</evidence>
<feature type="transmembrane region" description="Helical" evidence="1">
    <location>
        <begin position="106"/>
        <end position="126"/>
    </location>
</feature>
<dbReference type="RefSeq" id="WP_309201067.1">
    <property type="nucleotide sequence ID" value="NZ_CP133548.1"/>
</dbReference>
<evidence type="ECO:0000313" key="3">
    <source>
        <dbReference type="EMBL" id="WMS85915.1"/>
    </source>
</evidence>
<organism evidence="3 4">
    <name type="scientific">Pleionea litopenaei</name>
    <dbReference type="NCBI Taxonomy" id="3070815"/>
    <lineage>
        <taxon>Bacteria</taxon>
        <taxon>Pseudomonadati</taxon>
        <taxon>Pseudomonadota</taxon>
        <taxon>Gammaproteobacteria</taxon>
        <taxon>Oceanospirillales</taxon>
        <taxon>Pleioneaceae</taxon>
        <taxon>Pleionea</taxon>
    </lineage>
</organism>
<reference evidence="3 4" key="1">
    <citation type="submission" date="2023-08" db="EMBL/GenBank/DDBJ databases">
        <title>Pleionea litopenaei sp. nov., isolated from stomach of juvenile Litopenaeus vannamei.</title>
        <authorList>
            <person name="Rho A.M."/>
            <person name="Hwang C.Y."/>
        </authorList>
    </citation>
    <scope>NUCLEOTIDE SEQUENCE [LARGE SCALE GENOMIC DNA]</scope>
    <source>
        <strain evidence="3 4">HL-JVS1</strain>
    </source>
</reference>
<protein>
    <submittedName>
        <fullName evidence="3">Type II CAAX endopeptidase family protein</fullName>
    </submittedName>
</protein>
<dbReference type="Pfam" id="PF02517">
    <property type="entry name" value="Rce1-like"/>
    <property type="match status" value="1"/>
</dbReference>
<evidence type="ECO:0000256" key="1">
    <source>
        <dbReference type="SAM" id="Phobius"/>
    </source>
</evidence>
<feature type="transmembrane region" description="Helical" evidence="1">
    <location>
        <begin position="146"/>
        <end position="167"/>
    </location>
</feature>
<dbReference type="InterPro" id="IPR003675">
    <property type="entry name" value="Rce1/LyrA-like_dom"/>
</dbReference>
<proteinExistence type="predicted"/>
<feature type="transmembrane region" description="Helical" evidence="1">
    <location>
        <begin position="279"/>
        <end position="296"/>
    </location>
</feature>
<feature type="transmembrane region" description="Helical" evidence="1">
    <location>
        <begin position="20"/>
        <end position="41"/>
    </location>
</feature>
<accession>A0AA51X6B4</accession>
<dbReference type="GO" id="GO:0080120">
    <property type="term" value="P:CAAX-box protein maturation"/>
    <property type="evidence" value="ECO:0007669"/>
    <property type="project" value="UniProtKB-ARBA"/>
</dbReference>
<sequence>MDVRTSKLTTNYLFNNEKAYGWVPGIFLGPVVGLFLIIVAMLPAEILLPSLNLMTADGDFIGIQGFVAFLLSAFPLVGILVLSWVRWVERRSRDSVGLNRDRSLSHISWGLLVGILSSLWVVLSIAVMGGYELGNWFSGFESWQNIGAITLLLFCFIIQSGVEELLFRGWLFSSVTRRHSIALGMLASATLFTFLHLSPENPWYTNINSFMFSIFACYLVLLSNTVWVAMGWHAGWNWLIGTGFNIPLTGIEIDIQASIVELSPTGNDFITGGAGGPESSVACFLFFLIGSIFLHVKLIRRTNKARVLSIV</sequence>
<dbReference type="Proteomes" id="UP001239782">
    <property type="component" value="Chromosome"/>
</dbReference>
<name>A0AA51X6B4_9GAMM</name>